<dbReference type="RefSeq" id="WP_377409519.1">
    <property type="nucleotide sequence ID" value="NZ_JBHSCY010000001.1"/>
</dbReference>
<dbReference type="Proteomes" id="UP001595826">
    <property type="component" value="Unassembled WGS sequence"/>
</dbReference>
<dbReference type="EMBL" id="JBHSCY010000001">
    <property type="protein sequence ID" value="MFC4268813.1"/>
    <property type="molecule type" value="Genomic_DNA"/>
</dbReference>
<comment type="caution">
    <text evidence="1">The sequence shown here is derived from an EMBL/GenBank/DDBJ whole genome shotgun (WGS) entry which is preliminary data.</text>
</comment>
<gene>
    <name evidence="1" type="ORF">ACFOWD_07835</name>
</gene>
<keyword evidence="2" id="KW-1185">Reference proteome</keyword>
<protein>
    <submittedName>
        <fullName evidence="1">DUF4249 family protein</fullName>
    </submittedName>
</protein>
<reference evidence="2" key="1">
    <citation type="journal article" date="2019" name="Int. J. Syst. Evol. Microbiol.">
        <title>The Global Catalogue of Microorganisms (GCM) 10K type strain sequencing project: providing services to taxonomists for standard genome sequencing and annotation.</title>
        <authorList>
            <consortium name="The Broad Institute Genomics Platform"/>
            <consortium name="The Broad Institute Genome Sequencing Center for Infectious Disease"/>
            <person name="Wu L."/>
            <person name="Ma J."/>
        </authorList>
    </citation>
    <scope>NUCLEOTIDE SEQUENCE [LARGE SCALE GENOMIC DNA]</scope>
    <source>
        <strain evidence="2">CECT 8655</strain>
    </source>
</reference>
<organism evidence="1 2">
    <name type="scientific">Polaribacter marinivivus</name>
    <dbReference type="NCBI Taxonomy" id="1524260"/>
    <lineage>
        <taxon>Bacteria</taxon>
        <taxon>Pseudomonadati</taxon>
        <taxon>Bacteroidota</taxon>
        <taxon>Flavobacteriia</taxon>
        <taxon>Flavobacteriales</taxon>
        <taxon>Flavobacteriaceae</taxon>
    </lineage>
</organism>
<name>A0ABV8RBN5_9FLAO</name>
<accession>A0ABV8RBN5</accession>
<proteinExistence type="predicted"/>
<evidence type="ECO:0000313" key="1">
    <source>
        <dbReference type="EMBL" id="MFC4268813.1"/>
    </source>
</evidence>
<dbReference type="InterPro" id="IPR025345">
    <property type="entry name" value="DUF4249"/>
</dbReference>
<evidence type="ECO:0000313" key="2">
    <source>
        <dbReference type="Proteomes" id="UP001595826"/>
    </source>
</evidence>
<sequence>MKKIYILPILLMFFFSNCEKVVDVDVPSIPPKLIIDASFEVFFDENPVTANTVVKLRLSADYFDDVIPAALNATVFLTNLSDNSVINFSDTNADGDYEPINSFIPADNVTYELTVIYDNETYKGTATKIKSTPLTSVKQGDETLFSGNETELKISFKDDANEENFYLFDFTNNLFLAIEDRFFNGADYNFSYFYSEDDLKVPTAVKIKMSGITKEYFTYFRVLINQSGQNAGGPFETVPSSLLGNMINTTNEENFPLGYFHISETDTYTIFLEDKN</sequence>
<dbReference type="Pfam" id="PF14054">
    <property type="entry name" value="DUF4249"/>
    <property type="match status" value="1"/>
</dbReference>